<dbReference type="FunFam" id="2.120.10.30:FF:000066">
    <property type="entry name" value="ABC transporter permease protein"/>
    <property type="match status" value="1"/>
</dbReference>
<organism evidence="7 8">
    <name type="scientific">Arachis hypogaea</name>
    <name type="common">Peanut</name>
    <dbReference type="NCBI Taxonomy" id="3818"/>
    <lineage>
        <taxon>Eukaryota</taxon>
        <taxon>Viridiplantae</taxon>
        <taxon>Streptophyta</taxon>
        <taxon>Embryophyta</taxon>
        <taxon>Tracheophyta</taxon>
        <taxon>Spermatophyta</taxon>
        <taxon>Magnoliopsida</taxon>
        <taxon>eudicotyledons</taxon>
        <taxon>Gunneridae</taxon>
        <taxon>Pentapetalae</taxon>
        <taxon>rosids</taxon>
        <taxon>fabids</taxon>
        <taxon>Fabales</taxon>
        <taxon>Fabaceae</taxon>
        <taxon>Papilionoideae</taxon>
        <taxon>50 kb inversion clade</taxon>
        <taxon>dalbergioids sensu lato</taxon>
        <taxon>Dalbergieae</taxon>
        <taxon>Pterocarpus clade</taxon>
        <taxon>Arachis</taxon>
    </lineage>
</organism>
<sequence length="359" mass="39542">MASNIVTIISSFVIAVIVAITVQIFYFSPIDPLPLEIPPSSSARHNQLKNIIKLGEGVLKDPEDVCFDKEGTLYAATRDGWIKRLPRNNGDWENWKHIDSNTLLGITPSKDGGLIVCDATKGLFKVTEDDGFTVLVSSQGNGSQINFADDVIEASDGSIYFSDASKKYGLQHVHLDLLEARPHGQLLKYNPTSNNVDIVLDKLYFANGVALSKDEDYLLLSETWKSRVLRHWLKGANKGKTDIFIENLPGGPDNINLAPDGSFWIALVSLTNNGLEFMHKYTVIKHLLGSFPRLYGLTSGETKKATVVNVATDGNITRIFGDNDGRVINFVTSAFEFEDHLYLGSLNSNFVGKLPLHSA</sequence>
<dbReference type="Pfam" id="PF20067">
    <property type="entry name" value="SSL_N"/>
    <property type="match status" value="1"/>
</dbReference>
<dbReference type="PANTHER" id="PTHR10426">
    <property type="entry name" value="STRICTOSIDINE SYNTHASE-RELATED"/>
    <property type="match status" value="1"/>
</dbReference>
<evidence type="ECO:0000256" key="3">
    <source>
        <dbReference type="ARBA" id="ARBA00022554"/>
    </source>
</evidence>
<dbReference type="Proteomes" id="UP000289738">
    <property type="component" value="Chromosome B03"/>
</dbReference>
<dbReference type="GO" id="GO:0005773">
    <property type="term" value="C:vacuole"/>
    <property type="evidence" value="ECO:0007669"/>
    <property type="project" value="UniProtKB-SubCell"/>
</dbReference>
<dbReference type="Pfam" id="PF03088">
    <property type="entry name" value="Str_synth"/>
    <property type="match status" value="1"/>
</dbReference>
<keyword evidence="5" id="KW-0472">Membrane</keyword>
<keyword evidence="8" id="KW-1185">Reference proteome</keyword>
<protein>
    <recommendedName>
        <fullName evidence="6">Strictosidine synthase conserved region domain-containing protein</fullName>
    </recommendedName>
</protein>
<evidence type="ECO:0000256" key="4">
    <source>
        <dbReference type="ARBA" id="ARBA00023180"/>
    </source>
</evidence>
<evidence type="ECO:0000256" key="1">
    <source>
        <dbReference type="ARBA" id="ARBA00004116"/>
    </source>
</evidence>
<keyword evidence="5" id="KW-0812">Transmembrane</keyword>
<dbReference type="GO" id="GO:0012505">
    <property type="term" value="C:endomembrane system"/>
    <property type="evidence" value="ECO:0007669"/>
    <property type="project" value="TreeGrafter"/>
</dbReference>
<gene>
    <name evidence="7" type="ORF">Ahy_B03g065336</name>
</gene>
<evidence type="ECO:0000313" key="8">
    <source>
        <dbReference type="Proteomes" id="UP000289738"/>
    </source>
</evidence>
<feature type="transmembrane region" description="Helical" evidence="5">
    <location>
        <begin position="6"/>
        <end position="27"/>
    </location>
</feature>
<dbReference type="Gene3D" id="2.120.10.30">
    <property type="entry name" value="TolB, C-terminal domain"/>
    <property type="match status" value="1"/>
</dbReference>
<keyword evidence="5" id="KW-1133">Transmembrane helix</keyword>
<evidence type="ECO:0000313" key="7">
    <source>
        <dbReference type="EMBL" id="RYR20246.1"/>
    </source>
</evidence>
<dbReference type="SUPFAM" id="SSF63829">
    <property type="entry name" value="Calcium-dependent phosphotriesterase"/>
    <property type="match status" value="1"/>
</dbReference>
<dbReference type="Gramene" id="arahy.Tifrunner.gnm2.ann2.Ah13g324000.1">
    <property type="protein sequence ID" value="arahy.Tifrunner.gnm2.ann2.Ah13g324000.1-CDS"/>
    <property type="gene ID" value="arahy.Tifrunner.gnm2.ann2.Ah13g324000"/>
</dbReference>
<dbReference type="AlphaFoldDB" id="A0A445A1E0"/>
<evidence type="ECO:0000259" key="6">
    <source>
        <dbReference type="Pfam" id="PF03088"/>
    </source>
</evidence>
<proteinExistence type="inferred from homology"/>
<dbReference type="SMR" id="A0A445A1E0"/>
<name>A0A445A1E0_ARAHY</name>
<feature type="domain" description="Strictosidine synthase conserved region" evidence="6">
    <location>
        <begin position="153"/>
        <end position="235"/>
    </location>
</feature>
<dbReference type="InterPro" id="IPR011042">
    <property type="entry name" value="6-blade_b-propeller_TolB-like"/>
</dbReference>
<reference evidence="7 8" key="1">
    <citation type="submission" date="2019-01" db="EMBL/GenBank/DDBJ databases">
        <title>Sequencing of cultivated peanut Arachis hypogaea provides insights into genome evolution and oil improvement.</title>
        <authorList>
            <person name="Chen X."/>
        </authorList>
    </citation>
    <scope>NUCLEOTIDE SEQUENCE [LARGE SCALE GENOMIC DNA]</scope>
    <source>
        <strain evidence="8">cv. Fuhuasheng</strain>
        <tissue evidence="7">Leaves</tissue>
    </source>
</reference>
<keyword evidence="3" id="KW-0926">Vacuole</keyword>
<dbReference type="InterPro" id="IPR018119">
    <property type="entry name" value="Strictosidine_synth_cons-reg"/>
</dbReference>
<dbReference type="OrthoDB" id="5307922at2759"/>
<accession>A0A445A1E0</accession>
<comment type="similarity">
    <text evidence="2">Belongs to the strictosidine synthase family.</text>
</comment>
<comment type="subcellular location">
    <subcellularLocation>
        <location evidence="1">Vacuole</location>
    </subcellularLocation>
</comment>
<dbReference type="STRING" id="3818.A0A445A1E0"/>
<dbReference type="EMBL" id="SDMP01000013">
    <property type="protein sequence ID" value="RYR20246.1"/>
    <property type="molecule type" value="Genomic_DNA"/>
</dbReference>
<dbReference type="PANTHER" id="PTHR10426:SF68">
    <property type="entry name" value="OS07G0614000 PROTEIN"/>
    <property type="match status" value="1"/>
</dbReference>
<keyword evidence="4" id="KW-0325">Glycoprotein</keyword>
<evidence type="ECO:0000256" key="5">
    <source>
        <dbReference type="SAM" id="Phobius"/>
    </source>
</evidence>
<evidence type="ECO:0000256" key="2">
    <source>
        <dbReference type="ARBA" id="ARBA00009191"/>
    </source>
</evidence>
<comment type="caution">
    <text evidence="7">The sequence shown here is derived from an EMBL/GenBank/DDBJ whole genome shotgun (WGS) entry which is preliminary data.</text>
</comment>
<dbReference type="GO" id="GO:0016787">
    <property type="term" value="F:hydrolase activity"/>
    <property type="evidence" value="ECO:0007669"/>
    <property type="project" value="TreeGrafter"/>
</dbReference>